<name>A0A367KJ29_RHIST</name>
<sequence length="91" mass="10014">MSQTHGDSIPSLQLNHVHSKSLESIPQIELADLPIDVIRQIFGQEKDADISDLAITVEKLQVPSSNEQAINVEVYRPKSAAPEAILPVLLY</sequence>
<dbReference type="EMBL" id="PJQM01001478">
    <property type="protein sequence ID" value="RCI02233.1"/>
    <property type="molecule type" value="Genomic_DNA"/>
</dbReference>
<reference evidence="1 2" key="1">
    <citation type="journal article" date="2018" name="G3 (Bethesda)">
        <title>Phylogenetic and Phylogenomic Definition of Rhizopus Species.</title>
        <authorList>
            <person name="Gryganskyi A.P."/>
            <person name="Golan J."/>
            <person name="Dolatabadi S."/>
            <person name="Mondo S."/>
            <person name="Robb S."/>
            <person name="Idnurm A."/>
            <person name="Muszewska A."/>
            <person name="Steczkiewicz K."/>
            <person name="Masonjones S."/>
            <person name="Liao H.L."/>
            <person name="Gajdeczka M.T."/>
            <person name="Anike F."/>
            <person name="Vuek A."/>
            <person name="Anishchenko I.M."/>
            <person name="Voigt K."/>
            <person name="de Hoog G.S."/>
            <person name="Smith M.E."/>
            <person name="Heitman J."/>
            <person name="Vilgalys R."/>
            <person name="Stajich J.E."/>
        </authorList>
    </citation>
    <scope>NUCLEOTIDE SEQUENCE [LARGE SCALE GENOMIC DNA]</scope>
    <source>
        <strain evidence="1 2">LSU 92-RS-03</strain>
    </source>
</reference>
<feature type="non-terminal residue" evidence="1">
    <location>
        <position position="91"/>
    </location>
</feature>
<dbReference type="OrthoDB" id="408631at2759"/>
<evidence type="ECO:0000313" key="1">
    <source>
        <dbReference type="EMBL" id="RCI02233.1"/>
    </source>
</evidence>
<dbReference type="InterPro" id="IPR029058">
    <property type="entry name" value="AB_hydrolase_fold"/>
</dbReference>
<organism evidence="1 2">
    <name type="scientific">Rhizopus stolonifer</name>
    <name type="common">Rhizopus nigricans</name>
    <dbReference type="NCBI Taxonomy" id="4846"/>
    <lineage>
        <taxon>Eukaryota</taxon>
        <taxon>Fungi</taxon>
        <taxon>Fungi incertae sedis</taxon>
        <taxon>Mucoromycota</taxon>
        <taxon>Mucoromycotina</taxon>
        <taxon>Mucoromycetes</taxon>
        <taxon>Mucorales</taxon>
        <taxon>Mucorineae</taxon>
        <taxon>Rhizopodaceae</taxon>
        <taxon>Rhizopus</taxon>
    </lineage>
</organism>
<gene>
    <name evidence="1" type="ORF">CU098_002368</name>
</gene>
<dbReference type="Proteomes" id="UP000253551">
    <property type="component" value="Unassembled WGS sequence"/>
</dbReference>
<dbReference type="Gene3D" id="3.40.50.1820">
    <property type="entry name" value="alpha/beta hydrolase"/>
    <property type="match status" value="1"/>
</dbReference>
<proteinExistence type="predicted"/>
<accession>A0A367KJ29</accession>
<keyword evidence="2" id="KW-1185">Reference proteome</keyword>
<evidence type="ECO:0000313" key="2">
    <source>
        <dbReference type="Proteomes" id="UP000253551"/>
    </source>
</evidence>
<comment type="caution">
    <text evidence="1">The sequence shown here is derived from an EMBL/GenBank/DDBJ whole genome shotgun (WGS) entry which is preliminary data.</text>
</comment>
<protein>
    <submittedName>
        <fullName evidence="1">Uncharacterized protein</fullName>
    </submittedName>
</protein>
<dbReference type="AlphaFoldDB" id="A0A367KJ29"/>